<sequence>MLSAKPYLLLREAKAQTRKPMELIASYKRSQLAGKRLQDVAIHVSDVCLIAHVWPLRRNQMLSSTQVFQGHLVNRFPNTEHLRGLRVNVSTVTVFLLLSFRWFGFPFDANRDIDQRF</sequence>
<dbReference type="EMBL" id="JACVVK020000252">
    <property type="protein sequence ID" value="KAK7482057.1"/>
    <property type="molecule type" value="Genomic_DNA"/>
</dbReference>
<comment type="caution">
    <text evidence="1">The sequence shown here is derived from an EMBL/GenBank/DDBJ whole genome shotgun (WGS) entry which is preliminary data.</text>
</comment>
<dbReference type="Proteomes" id="UP001519460">
    <property type="component" value="Unassembled WGS sequence"/>
</dbReference>
<organism evidence="1 2">
    <name type="scientific">Batillaria attramentaria</name>
    <dbReference type="NCBI Taxonomy" id="370345"/>
    <lineage>
        <taxon>Eukaryota</taxon>
        <taxon>Metazoa</taxon>
        <taxon>Spiralia</taxon>
        <taxon>Lophotrochozoa</taxon>
        <taxon>Mollusca</taxon>
        <taxon>Gastropoda</taxon>
        <taxon>Caenogastropoda</taxon>
        <taxon>Sorbeoconcha</taxon>
        <taxon>Cerithioidea</taxon>
        <taxon>Batillariidae</taxon>
        <taxon>Batillaria</taxon>
    </lineage>
</organism>
<accession>A0ABD0K5F4</accession>
<name>A0ABD0K5F4_9CAEN</name>
<dbReference type="AlphaFoldDB" id="A0ABD0K5F4"/>
<evidence type="ECO:0000313" key="2">
    <source>
        <dbReference type="Proteomes" id="UP001519460"/>
    </source>
</evidence>
<reference evidence="1 2" key="1">
    <citation type="journal article" date="2023" name="Sci. Data">
        <title>Genome assembly of the Korean intertidal mud-creeper Batillaria attramentaria.</title>
        <authorList>
            <person name="Patra A.K."/>
            <person name="Ho P.T."/>
            <person name="Jun S."/>
            <person name="Lee S.J."/>
            <person name="Kim Y."/>
            <person name="Won Y.J."/>
        </authorList>
    </citation>
    <scope>NUCLEOTIDE SEQUENCE [LARGE SCALE GENOMIC DNA]</scope>
    <source>
        <strain evidence="1">Wonlab-2016</strain>
    </source>
</reference>
<proteinExistence type="predicted"/>
<keyword evidence="2" id="KW-1185">Reference proteome</keyword>
<protein>
    <submittedName>
        <fullName evidence="1">Uncharacterized protein</fullName>
    </submittedName>
</protein>
<gene>
    <name evidence="1" type="ORF">BaRGS_00026749</name>
</gene>
<evidence type="ECO:0000313" key="1">
    <source>
        <dbReference type="EMBL" id="KAK7482057.1"/>
    </source>
</evidence>